<sequence length="683" mass="80323">MSPTVWEVEEVVMTHKPSQHQDEQHAMKITTKDQILNIYLFGSRLYQCHKSHSDYDLIVVVNGDYFDGSKLIETETLNINIYHLEYFKFLLFNNIVWVVMLIHVPKEYIWKQTFQLKDFYVQNNIKLKNSALMDSAHHYAKSKKLWMADAEYYISKKNIVHAIRLLNITLQLLSTNKVTDFTVGNDIWRDIVNDKVHEASEWTIYEQQFKSTISTLMHEVSNFSLQNSTQPIQDVSKKKTLCKNSRAVYLPNSFCVINFVNENGVESLWHELSIRTLKSNNLFFLSNEIDTPCFTVTCPLPRQSNAMVLDGNRIVAVSHPPLYDCYEINVNNDVEAAVVDIKWDDNSIINLSYKIDGCNVILYKHQDEWRFFVPSILKCIEYQRYHTVHFHQFKRLIKNAASHDRITELNKAEDIVRQIWDELKYTYPDSSLCYCFELCLSDDKSFTDDFLNLSMFSKVSKHSTTMLLLQGVFSIHGDVVSSHDIWETASQMNWQAVPLIARYKKSDCDLPLSLILENMRELVRDVDPLQYEGVVLHEQHYNSKIKLTSPQFDPLHRMKRWLAYDDNSHKRDMMLVVKTNQHNNFLNLNPWTEFQIPHQYFENEIMLLKFVNVLQDAYNDIAATTNTSKEFADQCKNHPLYQSLFEMNKKGYNARKYLSCISYTRFLKISKSIKDCNHKDYKM</sequence>
<dbReference type="SUPFAM" id="SSF81301">
    <property type="entry name" value="Nucleotidyltransferase"/>
    <property type="match status" value="1"/>
</dbReference>
<dbReference type="CDD" id="cd05403">
    <property type="entry name" value="NT_KNTase_like"/>
    <property type="match status" value="1"/>
</dbReference>
<accession>A0AAW2YKT8</accession>
<gene>
    <name evidence="1" type="ORF">AKO1_015440</name>
</gene>
<reference evidence="1 2" key="1">
    <citation type="submission" date="2024-03" db="EMBL/GenBank/DDBJ databases">
        <title>The Acrasis kona genome and developmental transcriptomes reveal deep origins of eukaryotic multicellular pathways.</title>
        <authorList>
            <person name="Sheikh S."/>
            <person name="Fu C.-J."/>
            <person name="Brown M.W."/>
            <person name="Baldauf S.L."/>
        </authorList>
    </citation>
    <scope>NUCLEOTIDE SEQUENCE [LARGE SCALE GENOMIC DNA]</scope>
    <source>
        <strain evidence="1 2">ATCC MYA-3509</strain>
    </source>
</reference>
<comment type="caution">
    <text evidence="1">The sequence shown here is derived from an EMBL/GenBank/DDBJ whole genome shotgun (WGS) entry which is preliminary data.</text>
</comment>
<protein>
    <recommendedName>
        <fullName evidence="3">Polymerase nucleotidyl transferase domain-containing protein</fullName>
    </recommendedName>
</protein>
<dbReference type="EMBL" id="JAOPGA020000202">
    <property type="protein sequence ID" value="KAL0477606.1"/>
    <property type="molecule type" value="Genomic_DNA"/>
</dbReference>
<organism evidence="1 2">
    <name type="scientific">Acrasis kona</name>
    <dbReference type="NCBI Taxonomy" id="1008807"/>
    <lineage>
        <taxon>Eukaryota</taxon>
        <taxon>Discoba</taxon>
        <taxon>Heterolobosea</taxon>
        <taxon>Tetramitia</taxon>
        <taxon>Eutetramitia</taxon>
        <taxon>Acrasidae</taxon>
        <taxon>Acrasis</taxon>
    </lineage>
</organism>
<evidence type="ECO:0000313" key="1">
    <source>
        <dbReference type="EMBL" id="KAL0477606.1"/>
    </source>
</evidence>
<dbReference type="AlphaFoldDB" id="A0AAW2YKT8"/>
<proteinExistence type="predicted"/>
<dbReference type="Proteomes" id="UP001431209">
    <property type="component" value="Unassembled WGS sequence"/>
</dbReference>
<dbReference type="InterPro" id="IPR043519">
    <property type="entry name" value="NT_sf"/>
</dbReference>
<dbReference type="Gene3D" id="3.30.460.10">
    <property type="entry name" value="Beta Polymerase, domain 2"/>
    <property type="match status" value="1"/>
</dbReference>
<evidence type="ECO:0008006" key="3">
    <source>
        <dbReference type="Google" id="ProtNLM"/>
    </source>
</evidence>
<evidence type="ECO:0000313" key="2">
    <source>
        <dbReference type="Proteomes" id="UP001431209"/>
    </source>
</evidence>
<name>A0AAW2YKT8_9EUKA</name>
<keyword evidence="2" id="KW-1185">Reference proteome</keyword>